<dbReference type="InterPro" id="IPR041988">
    <property type="entry name" value="Ribosomal_uL24_KOW"/>
</dbReference>
<dbReference type="InterPro" id="IPR003256">
    <property type="entry name" value="Ribosomal_uL24"/>
</dbReference>
<evidence type="ECO:0000256" key="6">
    <source>
        <dbReference type="ARBA" id="ARBA00023274"/>
    </source>
</evidence>
<dbReference type="RefSeq" id="XP_015153911.3">
    <property type="nucleotide sequence ID" value="XM_015298425.4"/>
</dbReference>
<gene>
    <name evidence="12" type="primary">MRPL24</name>
</gene>
<reference evidence="12" key="3">
    <citation type="submission" date="2025-09" db="UniProtKB">
        <authorList>
            <consortium name="Ensembl"/>
        </authorList>
    </citation>
    <scope>IDENTIFICATION</scope>
    <source>
        <strain evidence="12">broiler</strain>
    </source>
</reference>
<evidence type="ECO:0000259" key="11">
    <source>
        <dbReference type="SMART" id="SM00739"/>
    </source>
</evidence>
<dbReference type="GO" id="GO:0005840">
    <property type="term" value="C:ribosome"/>
    <property type="evidence" value="ECO:0007669"/>
    <property type="project" value="UniProtKB-KW"/>
</dbReference>
<dbReference type="PANTHER" id="PTHR12903">
    <property type="entry name" value="MITOCHONDRIAL RIBOSOMAL PROTEIN L24"/>
    <property type="match status" value="1"/>
</dbReference>
<keyword evidence="5" id="KW-0496">Mitochondrion</keyword>
<evidence type="ECO:0000256" key="10">
    <source>
        <dbReference type="SAM" id="MobiDB-lite"/>
    </source>
</evidence>
<dbReference type="GO" id="GO:0003723">
    <property type="term" value="F:RNA binding"/>
    <property type="evidence" value="ECO:0007669"/>
    <property type="project" value="InterPro"/>
</dbReference>
<keyword evidence="13" id="KW-1185">Reference proteome</keyword>
<sequence>MGALGCHPDPRGAIVENVALARLLHHRQSWARNRSARCCSTRAPLSRTSGGAMGAVGGGWNYSSQRAPRGHPRDHSAQSRPLPGCTAPEAGRETRLPAGAAVRAVPGGLRGGLVGRAALRVRPLSGAPSPGTMRLSALLRLAAPPKLPKGYRHGTWRPGTAAERLRNPPGQRRKKIFVEPISREDWKVFRGDTVQVLTGKDAGKQGMVTQVVRARNWVVVEGLNTHYRYVNRDAKYSSTYIASEAPLLLNQISLVDPEDRKPTEVDWRYTEEGERVRVSLRTGRIIPLPLWQRRDGIVPEQWIDGPKDTSVDDALDKTYTPSLKTFEEEIMDAMGIVETRRAKKSYWY</sequence>
<dbReference type="OrthoDB" id="359154at2759"/>
<dbReference type="InterPro" id="IPR005825">
    <property type="entry name" value="Ribosomal_uL24_CS"/>
</dbReference>
<dbReference type="GO" id="GO:0005739">
    <property type="term" value="C:mitochondrion"/>
    <property type="evidence" value="ECO:0000318"/>
    <property type="project" value="GO_Central"/>
</dbReference>
<dbReference type="CTD" id="79590"/>
<dbReference type="InterPro" id="IPR014722">
    <property type="entry name" value="Rib_uL2_dom2"/>
</dbReference>
<dbReference type="GO" id="GO:0003735">
    <property type="term" value="F:structural constituent of ribosome"/>
    <property type="evidence" value="ECO:0007669"/>
    <property type="project" value="InterPro"/>
</dbReference>
<comment type="similarity">
    <text evidence="2 9">Belongs to the universal ribosomal protein uL24 family.</text>
</comment>
<name>A0A8V1A3Q6_CHICK</name>
<organism evidence="12 13">
    <name type="scientific">Gallus gallus</name>
    <name type="common">Chicken</name>
    <dbReference type="NCBI Taxonomy" id="9031"/>
    <lineage>
        <taxon>Eukaryota</taxon>
        <taxon>Metazoa</taxon>
        <taxon>Chordata</taxon>
        <taxon>Craniata</taxon>
        <taxon>Vertebrata</taxon>
        <taxon>Euteleostomi</taxon>
        <taxon>Archelosauria</taxon>
        <taxon>Archosauria</taxon>
        <taxon>Dinosauria</taxon>
        <taxon>Saurischia</taxon>
        <taxon>Theropoda</taxon>
        <taxon>Coelurosauria</taxon>
        <taxon>Aves</taxon>
        <taxon>Neognathae</taxon>
        <taxon>Galloanserae</taxon>
        <taxon>Galliformes</taxon>
        <taxon>Phasianidae</taxon>
        <taxon>Phasianinae</taxon>
        <taxon>Gallus</taxon>
    </lineage>
</organism>
<keyword evidence="14" id="KW-1267">Proteomics identification</keyword>
<dbReference type="SMR" id="A0A8V1A3Q6"/>
<feature type="domain" description="KOW" evidence="11">
    <location>
        <begin position="187"/>
        <end position="214"/>
    </location>
</feature>
<evidence type="ECO:0000256" key="2">
    <source>
        <dbReference type="ARBA" id="ARBA00010618"/>
    </source>
</evidence>
<evidence type="ECO:0000256" key="4">
    <source>
        <dbReference type="ARBA" id="ARBA00022980"/>
    </source>
</evidence>
<comment type="subcellular location">
    <subcellularLocation>
        <location evidence="1">Mitochondrion</location>
    </subcellularLocation>
</comment>
<accession>A0A8V1A3Q6</accession>
<dbReference type="HAMAP" id="MF_01326_B">
    <property type="entry name" value="Ribosomal_uL24_B"/>
    <property type="match status" value="1"/>
</dbReference>
<dbReference type="AlphaFoldDB" id="A0A8V1A3Q6"/>
<dbReference type="FunCoup" id="A0A8V1A3Q6">
    <property type="interactions" value="712"/>
</dbReference>
<evidence type="ECO:0007829" key="14">
    <source>
        <dbReference type="PeptideAtlas" id="A0A8V1A3Q6"/>
    </source>
</evidence>
<evidence type="ECO:0000256" key="3">
    <source>
        <dbReference type="ARBA" id="ARBA00022946"/>
    </source>
</evidence>
<evidence type="ECO:0000256" key="5">
    <source>
        <dbReference type="ARBA" id="ARBA00023128"/>
    </source>
</evidence>
<proteinExistence type="evidence at protein level"/>
<dbReference type="Pfam" id="PF17136">
    <property type="entry name" value="ribosomal_L24"/>
    <property type="match status" value="1"/>
</dbReference>
<dbReference type="InterPro" id="IPR005824">
    <property type="entry name" value="KOW"/>
</dbReference>
<protein>
    <recommendedName>
        <fullName evidence="7">Large ribosomal subunit protein uL24m</fullName>
    </recommendedName>
    <alternativeName>
        <fullName evidence="8">39S ribosomal protein L24, mitochondrial</fullName>
    </alternativeName>
</protein>
<dbReference type="SMART" id="SM00739">
    <property type="entry name" value="KOW"/>
    <property type="match status" value="1"/>
</dbReference>
<dbReference type="GeneTree" id="ENSGT00390000014542"/>
<dbReference type="Ensembl" id="ENSGALT00010066249.1">
    <property type="protein sequence ID" value="ENSGALP00010040515.1"/>
    <property type="gene ID" value="ENSGALG00010027326.1"/>
</dbReference>
<keyword evidence="6 9" id="KW-0687">Ribonucleoprotein</keyword>
<reference evidence="12" key="1">
    <citation type="submission" date="2020-11" db="EMBL/GenBank/DDBJ databases">
        <title>Gallus gallus (Chicken) genome, bGalGal1, GRCg7b, maternal haplotype autosomes + Z &amp; W.</title>
        <authorList>
            <person name="Warren W."/>
            <person name="Formenti G."/>
            <person name="Fedrigo O."/>
            <person name="Haase B."/>
            <person name="Mountcastle J."/>
            <person name="Balacco J."/>
            <person name="Tracey A."/>
            <person name="Schneider V."/>
            <person name="Okimoto R."/>
            <person name="Cheng H."/>
            <person name="Hawken R."/>
            <person name="Howe K."/>
            <person name="Jarvis E.D."/>
        </authorList>
    </citation>
    <scope>NUCLEOTIDE SEQUENCE [LARGE SCALE GENOMIC DNA]</scope>
    <source>
        <strain evidence="12">Broiler</strain>
    </source>
</reference>
<evidence type="ECO:0000256" key="9">
    <source>
        <dbReference type="RuleBase" id="RU003477"/>
    </source>
</evidence>
<dbReference type="GeneID" id="768957"/>
<dbReference type="PROSITE" id="PS01108">
    <property type="entry name" value="RIBOSOMAL_L24"/>
    <property type="match status" value="1"/>
</dbReference>
<dbReference type="SUPFAM" id="SSF50104">
    <property type="entry name" value="Translation proteins SH3-like domain"/>
    <property type="match status" value="1"/>
</dbReference>
<evidence type="ECO:0000313" key="13">
    <source>
        <dbReference type="Proteomes" id="UP000000539"/>
    </source>
</evidence>
<dbReference type="FunFam" id="2.30.30.30:FF:000032">
    <property type="entry name" value="39S ribosomal protein L24, mitochondrial"/>
    <property type="match status" value="1"/>
</dbReference>
<keyword evidence="4 9" id="KW-0689">Ribosomal protein</keyword>
<dbReference type="CDD" id="cd06089">
    <property type="entry name" value="KOW_RPL26"/>
    <property type="match status" value="1"/>
</dbReference>
<reference evidence="12" key="2">
    <citation type="submission" date="2025-08" db="UniProtKB">
        <authorList>
            <consortium name="Ensembl"/>
        </authorList>
    </citation>
    <scope>IDENTIFICATION</scope>
    <source>
        <strain evidence="12">broiler</strain>
    </source>
</reference>
<dbReference type="KEGG" id="gga:768957"/>
<feature type="compositionally biased region" description="Gly residues" evidence="10">
    <location>
        <begin position="51"/>
        <end position="60"/>
    </location>
</feature>
<dbReference type="Proteomes" id="UP000000539">
    <property type="component" value="Chromosome 25"/>
</dbReference>
<keyword evidence="3" id="KW-0809">Transit peptide</keyword>
<feature type="region of interest" description="Disordered" evidence="10">
    <location>
        <begin position="35"/>
        <end position="91"/>
    </location>
</feature>
<dbReference type="Gene3D" id="2.30.30.30">
    <property type="match status" value="1"/>
</dbReference>
<evidence type="ECO:0000313" key="12">
    <source>
        <dbReference type="Ensembl" id="ENSGALP00010040515.1"/>
    </source>
</evidence>
<dbReference type="Pfam" id="PF00467">
    <property type="entry name" value="KOW"/>
    <property type="match status" value="1"/>
</dbReference>
<dbReference type="GO" id="GO:0006412">
    <property type="term" value="P:translation"/>
    <property type="evidence" value="ECO:0000318"/>
    <property type="project" value="GO_Central"/>
</dbReference>
<dbReference type="NCBIfam" id="TIGR01079">
    <property type="entry name" value="rplX_bact"/>
    <property type="match status" value="1"/>
</dbReference>
<dbReference type="GO" id="GO:1990904">
    <property type="term" value="C:ribonucleoprotein complex"/>
    <property type="evidence" value="ECO:0007669"/>
    <property type="project" value="UniProtKB-KW"/>
</dbReference>
<evidence type="ECO:0000256" key="1">
    <source>
        <dbReference type="ARBA" id="ARBA00004173"/>
    </source>
</evidence>
<evidence type="ECO:0000256" key="8">
    <source>
        <dbReference type="ARBA" id="ARBA00035357"/>
    </source>
</evidence>
<dbReference type="InterPro" id="IPR057264">
    <property type="entry name" value="Ribosomal_uL24_C"/>
</dbReference>
<dbReference type="InterPro" id="IPR008991">
    <property type="entry name" value="Translation_prot_SH3-like_sf"/>
</dbReference>
<evidence type="ECO:0000256" key="7">
    <source>
        <dbReference type="ARBA" id="ARBA00035283"/>
    </source>
</evidence>